<dbReference type="Gene3D" id="3.80.10.10">
    <property type="entry name" value="Ribonuclease Inhibitor"/>
    <property type="match status" value="1"/>
</dbReference>
<evidence type="ECO:0008006" key="3">
    <source>
        <dbReference type="Google" id="ProtNLM"/>
    </source>
</evidence>
<name>A0AAW0B504_9AGAR</name>
<reference evidence="1 2" key="1">
    <citation type="journal article" date="2024" name="J Genomics">
        <title>Draft genome sequencing and assembly of Favolaschia claudopus CIRM-BRFM 2984 isolated from oak limbs.</title>
        <authorList>
            <person name="Navarro D."/>
            <person name="Drula E."/>
            <person name="Chaduli D."/>
            <person name="Cazenave R."/>
            <person name="Ahrendt S."/>
            <person name="Wang J."/>
            <person name="Lipzen A."/>
            <person name="Daum C."/>
            <person name="Barry K."/>
            <person name="Grigoriev I.V."/>
            <person name="Favel A."/>
            <person name="Rosso M.N."/>
            <person name="Martin F."/>
        </authorList>
    </citation>
    <scope>NUCLEOTIDE SEQUENCE [LARGE SCALE GENOMIC DNA]</scope>
    <source>
        <strain evidence="1 2">CIRM-BRFM 2984</strain>
    </source>
</reference>
<proteinExistence type="predicted"/>
<organism evidence="1 2">
    <name type="scientific">Favolaschia claudopus</name>
    <dbReference type="NCBI Taxonomy" id="2862362"/>
    <lineage>
        <taxon>Eukaryota</taxon>
        <taxon>Fungi</taxon>
        <taxon>Dikarya</taxon>
        <taxon>Basidiomycota</taxon>
        <taxon>Agaricomycotina</taxon>
        <taxon>Agaricomycetes</taxon>
        <taxon>Agaricomycetidae</taxon>
        <taxon>Agaricales</taxon>
        <taxon>Marasmiineae</taxon>
        <taxon>Mycenaceae</taxon>
        <taxon>Favolaschia</taxon>
    </lineage>
</organism>
<protein>
    <recommendedName>
        <fullName evidence="3">F-box domain-containing protein</fullName>
    </recommendedName>
</protein>
<evidence type="ECO:0000313" key="1">
    <source>
        <dbReference type="EMBL" id="KAK7019984.1"/>
    </source>
</evidence>
<gene>
    <name evidence="1" type="ORF">R3P38DRAFT_2972072</name>
</gene>
<keyword evidence="2" id="KW-1185">Reference proteome</keyword>
<comment type="caution">
    <text evidence="1">The sequence shown here is derived from an EMBL/GenBank/DDBJ whole genome shotgun (WGS) entry which is preliminary data.</text>
</comment>
<accession>A0AAW0B504</accession>
<dbReference type="SUPFAM" id="SSF52047">
    <property type="entry name" value="RNI-like"/>
    <property type="match status" value="1"/>
</dbReference>
<dbReference type="InterPro" id="IPR032675">
    <property type="entry name" value="LRR_dom_sf"/>
</dbReference>
<dbReference type="Proteomes" id="UP001362999">
    <property type="component" value="Unassembled WGS sequence"/>
</dbReference>
<evidence type="ECO:0000313" key="2">
    <source>
        <dbReference type="Proteomes" id="UP001362999"/>
    </source>
</evidence>
<dbReference type="EMBL" id="JAWWNJ010000042">
    <property type="protein sequence ID" value="KAK7019984.1"/>
    <property type="molecule type" value="Genomic_DNA"/>
</dbReference>
<sequence>MKLTGCDGNTVTDLPPDFLKTREIGSIPSRFIMPAIFATELIELILSFLDPSALVCGRPGGKNSLDRETAITLGQCGLVCRAWVAPSRRLLFLRVYVSLHTAYTFAQFFKKLNLVTFLPFIRELVFDRDIVEHRWMTTVLPKLVPHLPDQVYFLEYRLRRRRTPETPLPRPKLSGITHLIISDIYEPALADVIACIANFPALTYLKLWVYNWGDTSLPTVPAPPTNLRSLDLNFCHLQLFLAWLQPHGLRISSLLLFFPDSTFARGPPELDGPLSFIQSLGVSLTSLTLGFEETWDGDVNKLTVPSFLVDNTKLHTLSLQSPYMDAIQIVQGIRIPASLHRLTLGVYEDGQWTLRELVNVLENVFDGHTTMKVDVARIARAGEDSDFMIATPPVLGRWGGLVTETVADDVHSGWYFYWNGGRDLDLL</sequence>
<dbReference type="AlphaFoldDB" id="A0AAW0B504"/>